<evidence type="ECO:0000259" key="1">
    <source>
        <dbReference type="SMART" id="SM00507"/>
    </source>
</evidence>
<dbReference type="Pfam" id="PF01844">
    <property type="entry name" value="HNH"/>
    <property type="match status" value="1"/>
</dbReference>
<dbReference type="Proteomes" id="UP000229336">
    <property type="component" value="Unassembled WGS sequence"/>
</dbReference>
<dbReference type="PANTHER" id="PTHR33877">
    <property type="entry name" value="SLL1193 PROTEIN"/>
    <property type="match status" value="1"/>
</dbReference>
<name>A0A2M7TU91_9BACT</name>
<dbReference type="SMART" id="SM00507">
    <property type="entry name" value="HNHc"/>
    <property type="match status" value="1"/>
</dbReference>
<accession>A0A2M7TU91</accession>
<dbReference type="GO" id="GO:0004519">
    <property type="term" value="F:endonuclease activity"/>
    <property type="evidence" value="ECO:0007669"/>
    <property type="project" value="InterPro"/>
</dbReference>
<dbReference type="CDD" id="cd00085">
    <property type="entry name" value="HNHc"/>
    <property type="match status" value="1"/>
</dbReference>
<dbReference type="EMBL" id="PFNX01000008">
    <property type="protein sequence ID" value="PIZ61379.1"/>
    <property type="molecule type" value="Genomic_DNA"/>
</dbReference>
<dbReference type="InterPro" id="IPR052892">
    <property type="entry name" value="NA-targeting_endonuclease"/>
</dbReference>
<dbReference type="InterPro" id="IPR003615">
    <property type="entry name" value="HNH_nuc"/>
</dbReference>
<dbReference type="GO" id="GO:0003676">
    <property type="term" value="F:nucleic acid binding"/>
    <property type="evidence" value="ECO:0007669"/>
    <property type="project" value="InterPro"/>
</dbReference>
<evidence type="ECO:0000313" key="2">
    <source>
        <dbReference type="EMBL" id="PIZ61379.1"/>
    </source>
</evidence>
<dbReference type="InterPro" id="IPR002711">
    <property type="entry name" value="HNH"/>
</dbReference>
<protein>
    <recommendedName>
        <fullName evidence="1">HNH nuclease domain-containing protein</fullName>
    </recommendedName>
</protein>
<feature type="domain" description="HNH nuclease" evidence="1">
    <location>
        <begin position="52"/>
        <end position="103"/>
    </location>
</feature>
<comment type="caution">
    <text evidence="2">The sequence shown here is derived from an EMBL/GenBank/DDBJ whole genome shotgun (WGS) entry which is preliminary data.</text>
</comment>
<gene>
    <name evidence="2" type="ORF">COY20_00395</name>
</gene>
<sequence length="110" mass="12748">MKGYFDLLDYKYKYEDDGKRNIFVFSLKLNNMAVLGNNFKVELKHNRLISSEIKKEVWVRDGGKCVLCRSIKNLHFDHDLPFSKGGTSLTAKNVRLLCMKCNLAKSDKIE</sequence>
<organism evidence="2 3">
    <name type="scientific">Candidatus Shapirobacteria bacterium CG_4_10_14_0_2_um_filter_40_12</name>
    <dbReference type="NCBI Taxonomy" id="1974871"/>
    <lineage>
        <taxon>Bacteria</taxon>
        <taxon>Candidatus Shapironibacteriota</taxon>
    </lineage>
</organism>
<dbReference type="AlphaFoldDB" id="A0A2M7TU91"/>
<evidence type="ECO:0000313" key="3">
    <source>
        <dbReference type="Proteomes" id="UP000229336"/>
    </source>
</evidence>
<dbReference type="SUPFAM" id="SSF54060">
    <property type="entry name" value="His-Me finger endonucleases"/>
    <property type="match status" value="1"/>
</dbReference>
<dbReference type="InterPro" id="IPR044925">
    <property type="entry name" value="His-Me_finger_sf"/>
</dbReference>
<dbReference type="GO" id="GO:0008270">
    <property type="term" value="F:zinc ion binding"/>
    <property type="evidence" value="ECO:0007669"/>
    <property type="project" value="InterPro"/>
</dbReference>
<proteinExistence type="predicted"/>
<reference evidence="3" key="1">
    <citation type="submission" date="2017-09" db="EMBL/GenBank/DDBJ databases">
        <title>Depth-based differentiation of microbial function through sediment-hosted aquifers and enrichment of novel symbionts in the deep terrestrial subsurface.</title>
        <authorList>
            <person name="Probst A.J."/>
            <person name="Ladd B."/>
            <person name="Jarett J.K."/>
            <person name="Geller-Mcgrath D.E."/>
            <person name="Sieber C.M.K."/>
            <person name="Emerson J.B."/>
            <person name="Anantharaman K."/>
            <person name="Thomas B.C."/>
            <person name="Malmstrom R."/>
            <person name="Stieglmeier M."/>
            <person name="Klingl A."/>
            <person name="Woyke T."/>
            <person name="Ryan C.M."/>
            <person name="Banfield J.F."/>
        </authorList>
    </citation>
    <scope>NUCLEOTIDE SEQUENCE [LARGE SCALE GENOMIC DNA]</scope>
</reference>
<dbReference type="Gene3D" id="1.10.30.50">
    <property type="match status" value="1"/>
</dbReference>
<dbReference type="PANTHER" id="PTHR33877:SF1">
    <property type="entry name" value="TYPE IV METHYL-DIRECTED RESTRICTION ENZYME ECOKMCRA"/>
    <property type="match status" value="1"/>
</dbReference>